<sequence length="140" mass="17092">VDAVYTDHFFEHLDIESIGRLMDEIHRVCKNESLVEIRVPHFSGFTNFYEYHKTSFRLNSFAEYLWEEGMFMSPSKLRLVSRKICLVNRQSPKNRAVTRWFIWNHPMEWLVNKFPRVYEMSGWRNIFPAWEIIWKMKVVK</sequence>
<name>A0A0F9FUS3_9ZZZZ</name>
<dbReference type="InterPro" id="IPR029063">
    <property type="entry name" value="SAM-dependent_MTases_sf"/>
</dbReference>
<reference evidence="1" key="1">
    <citation type="journal article" date="2015" name="Nature">
        <title>Complex archaea that bridge the gap between prokaryotes and eukaryotes.</title>
        <authorList>
            <person name="Spang A."/>
            <person name="Saw J.H."/>
            <person name="Jorgensen S.L."/>
            <person name="Zaremba-Niedzwiedzka K."/>
            <person name="Martijn J."/>
            <person name="Lind A.E."/>
            <person name="van Eijk R."/>
            <person name="Schleper C."/>
            <person name="Guy L."/>
            <person name="Ettema T.J."/>
        </authorList>
    </citation>
    <scope>NUCLEOTIDE SEQUENCE</scope>
</reference>
<accession>A0A0F9FUS3</accession>
<comment type="caution">
    <text evidence="1">The sequence shown here is derived from an EMBL/GenBank/DDBJ whole genome shotgun (WGS) entry which is preliminary data.</text>
</comment>
<dbReference type="EMBL" id="LAZR01028924">
    <property type="protein sequence ID" value="KKL61090.1"/>
    <property type="molecule type" value="Genomic_DNA"/>
</dbReference>
<evidence type="ECO:0000313" key="1">
    <source>
        <dbReference type="EMBL" id="KKL61090.1"/>
    </source>
</evidence>
<organism evidence="1">
    <name type="scientific">marine sediment metagenome</name>
    <dbReference type="NCBI Taxonomy" id="412755"/>
    <lineage>
        <taxon>unclassified sequences</taxon>
        <taxon>metagenomes</taxon>
        <taxon>ecological metagenomes</taxon>
    </lineage>
</organism>
<feature type="non-terminal residue" evidence="1">
    <location>
        <position position="1"/>
    </location>
</feature>
<evidence type="ECO:0008006" key="2">
    <source>
        <dbReference type="Google" id="ProtNLM"/>
    </source>
</evidence>
<dbReference type="Gene3D" id="3.40.50.150">
    <property type="entry name" value="Vaccinia Virus protein VP39"/>
    <property type="match status" value="1"/>
</dbReference>
<proteinExistence type="predicted"/>
<protein>
    <recommendedName>
        <fullName evidence="2">Methyltransferase type 11 domain-containing protein</fullName>
    </recommendedName>
</protein>
<dbReference type="SUPFAM" id="SSF53335">
    <property type="entry name" value="S-adenosyl-L-methionine-dependent methyltransferases"/>
    <property type="match status" value="1"/>
</dbReference>
<dbReference type="AlphaFoldDB" id="A0A0F9FUS3"/>
<gene>
    <name evidence="1" type="ORF">LCGC14_2198770</name>
</gene>